<reference evidence="1" key="1">
    <citation type="submission" date="2014-09" db="EMBL/GenBank/DDBJ databases">
        <authorList>
            <person name="Magalhaes I.L.F."/>
            <person name="Oliveira U."/>
            <person name="Santos F.R."/>
            <person name="Vidigal T.H.D.A."/>
            <person name="Brescovit A.D."/>
            <person name="Santos A.J."/>
        </authorList>
    </citation>
    <scope>NUCLEOTIDE SEQUENCE</scope>
    <source>
        <tissue evidence="1">Shoot tissue taken approximately 20 cm above the soil surface</tissue>
    </source>
</reference>
<proteinExistence type="predicted"/>
<protein>
    <submittedName>
        <fullName evidence="1">Uncharacterized protein</fullName>
    </submittedName>
</protein>
<organism evidence="1">
    <name type="scientific">Arundo donax</name>
    <name type="common">Giant reed</name>
    <name type="synonym">Donax arundinaceus</name>
    <dbReference type="NCBI Taxonomy" id="35708"/>
    <lineage>
        <taxon>Eukaryota</taxon>
        <taxon>Viridiplantae</taxon>
        <taxon>Streptophyta</taxon>
        <taxon>Embryophyta</taxon>
        <taxon>Tracheophyta</taxon>
        <taxon>Spermatophyta</taxon>
        <taxon>Magnoliopsida</taxon>
        <taxon>Liliopsida</taxon>
        <taxon>Poales</taxon>
        <taxon>Poaceae</taxon>
        <taxon>PACMAD clade</taxon>
        <taxon>Arundinoideae</taxon>
        <taxon>Arundineae</taxon>
        <taxon>Arundo</taxon>
    </lineage>
</organism>
<sequence>MASPLGSST</sequence>
<reference evidence="1" key="2">
    <citation type="journal article" date="2015" name="Data Brief">
        <title>Shoot transcriptome of the giant reed, Arundo donax.</title>
        <authorList>
            <person name="Barrero R.A."/>
            <person name="Guerrero F.D."/>
            <person name="Moolhuijzen P."/>
            <person name="Goolsby J.A."/>
            <person name="Tidwell J."/>
            <person name="Bellgard S.E."/>
            <person name="Bellgard M.I."/>
        </authorList>
    </citation>
    <scope>NUCLEOTIDE SEQUENCE</scope>
    <source>
        <tissue evidence="1">Shoot tissue taken approximately 20 cm above the soil surface</tissue>
    </source>
</reference>
<name>A0A0A9HN81_ARUDO</name>
<accession>A0A0A9HN81</accession>
<evidence type="ECO:0000313" key="1">
    <source>
        <dbReference type="EMBL" id="JAE38162.1"/>
    </source>
</evidence>
<dbReference type="EMBL" id="GBRH01159734">
    <property type="protein sequence ID" value="JAE38162.1"/>
    <property type="molecule type" value="Transcribed_RNA"/>
</dbReference>